<dbReference type="InterPro" id="IPR024757">
    <property type="entry name" value="FtsZ_C"/>
</dbReference>
<evidence type="ECO:0000259" key="9">
    <source>
        <dbReference type="SMART" id="SM00864"/>
    </source>
</evidence>
<feature type="binding site" evidence="5">
    <location>
        <begin position="111"/>
        <end position="113"/>
    </location>
    <ligand>
        <name>GTP</name>
        <dbReference type="ChEBI" id="CHEBI:37565"/>
    </ligand>
</feature>
<keyword evidence="3 5" id="KW-0547">Nucleotide-binding</keyword>
<keyword evidence="2 5" id="KW-0963">Cytoplasm</keyword>
<dbReference type="RefSeq" id="WP_093093088.1">
    <property type="nucleotide sequence ID" value="NZ_FOTQ01000002.1"/>
</dbReference>
<keyword evidence="5 7" id="KW-0717">Septation</keyword>
<evidence type="ECO:0000259" key="10">
    <source>
        <dbReference type="SMART" id="SM00865"/>
    </source>
</evidence>
<keyword evidence="5 7" id="KW-0131">Cell cycle</keyword>
<dbReference type="GO" id="GO:0005525">
    <property type="term" value="F:GTP binding"/>
    <property type="evidence" value="ECO:0007669"/>
    <property type="project" value="UniProtKB-UniRule"/>
</dbReference>
<evidence type="ECO:0000313" key="12">
    <source>
        <dbReference type="Proteomes" id="UP000199144"/>
    </source>
</evidence>
<dbReference type="InterPro" id="IPR000158">
    <property type="entry name" value="Cell_div_FtsZ"/>
</dbReference>
<feature type="binding site" evidence="5">
    <location>
        <begin position="24"/>
        <end position="28"/>
    </location>
    <ligand>
        <name>GTP</name>
        <dbReference type="ChEBI" id="CHEBI:37565"/>
    </ligand>
</feature>
<feature type="binding site" evidence="5">
    <location>
        <position position="190"/>
    </location>
    <ligand>
        <name>GTP</name>
        <dbReference type="ChEBI" id="CHEBI:37565"/>
    </ligand>
</feature>
<dbReference type="InterPro" id="IPR020805">
    <property type="entry name" value="Cell_div_FtsZ_CS"/>
</dbReference>
<dbReference type="InterPro" id="IPR036525">
    <property type="entry name" value="Tubulin/FtsZ_GTPase_sf"/>
</dbReference>
<dbReference type="Proteomes" id="UP000199144">
    <property type="component" value="Unassembled WGS sequence"/>
</dbReference>
<dbReference type="Pfam" id="PF12327">
    <property type="entry name" value="FtsZ_C"/>
    <property type="match status" value="1"/>
</dbReference>
<comment type="subcellular location">
    <subcellularLocation>
        <location evidence="5">Cytoplasm</location>
    </subcellularLocation>
    <text evidence="5">Assembles at midcell at the inner surface of the cytoplasmic membrane.</text>
</comment>
<dbReference type="InterPro" id="IPR037103">
    <property type="entry name" value="Tubulin/FtsZ-like_C"/>
</dbReference>
<dbReference type="SUPFAM" id="SSF52490">
    <property type="entry name" value="Tubulin nucleotide-binding domain-like"/>
    <property type="match status" value="1"/>
</dbReference>
<organism evidence="11 12">
    <name type="scientific">Shimia aestuarii</name>
    <dbReference type="NCBI Taxonomy" id="254406"/>
    <lineage>
        <taxon>Bacteria</taxon>
        <taxon>Pseudomonadati</taxon>
        <taxon>Pseudomonadota</taxon>
        <taxon>Alphaproteobacteria</taxon>
        <taxon>Rhodobacterales</taxon>
        <taxon>Roseobacteraceae</taxon>
    </lineage>
</organism>
<comment type="subunit">
    <text evidence="5">Homodimer. Polymerizes to form a dynamic ring structure in a strictly GTP-dependent manner. Interacts directly with several other division proteins.</text>
</comment>
<dbReference type="InterPro" id="IPR045061">
    <property type="entry name" value="FtsZ/CetZ"/>
</dbReference>
<dbReference type="GO" id="GO:0005737">
    <property type="term" value="C:cytoplasm"/>
    <property type="evidence" value="ECO:0007669"/>
    <property type="project" value="UniProtKB-SubCell"/>
</dbReference>
<evidence type="ECO:0000313" key="11">
    <source>
        <dbReference type="EMBL" id="SFL94354.1"/>
    </source>
</evidence>
<protein>
    <recommendedName>
        <fullName evidence="5 6">Cell division protein FtsZ</fullName>
    </recommendedName>
</protein>
<comment type="function">
    <text evidence="5 7">Essential cell division protein that forms a contractile ring structure (Z ring) at the future cell division site. The regulation of the ring assembly controls the timing and the location of cell division. One of the functions of the FtsZ ring is to recruit other cell division proteins to the septum to produce a new cell wall between the dividing cells. Binds GTP and shows GTPase activity.</text>
</comment>
<dbReference type="STRING" id="254406.SAMN04488042_102229"/>
<evidence type="ECO:0000256" key="2">
    <source>
        <dbReference type="ARBA" id="ARBA00022490"/>
    </source>
</evidence>
<evidence type="ECO:0000256" key="4">
    <source>
        <dbReference type="ARBA" id="ARBA00023134"/>
    </source>
</evidence>
<dbReference type="GO" id="GO:0043093">
    <property type="term" value="P:FtsZ-dependent cytokinesis"/>
    <property type="evidence" value="ECO:0007669"/>
    <property type="project" value="UniProtKB-UniRule"/>
</dbReference>
<gene>
    <name evidence="5" type="primary">ftsZ</name>
    <name evidence="11" type="ORF">SAMN04488042_102229</name>
</gene>
<dbReference type="Gene3D" id="3.40.50.1440">
    <property type="entry name" value="Tubulin/FtsZ, GTPase domain"/>
    <property type="match status" value="1"/>
</dbReference>
<dbReference type="Gene3D" id="3.30.1330.20">
    <property type="entry name" value="Tubulin/FtsZ, C-terminal domain"/>
    <property type="match status" value="1"/>
</dbReference>
<dbReference type="PANTHER" id="PTHR30314">
    <property type="entry name" value="CELL DIVISION PROTEIN FTSZ-RELATED"/>
    <property type="match status" value="1"/>
</dbReference>
<dbReference type="InterPro" id="IPR018316">
    <property type="entry name" value="Tubulin/FtsZ_2-layer-sand-dom"/>
</dbReference>
<dbReference type="AlphaFoldDB" id="A0A1I4LTM4"/>
<evidence type="ECO:0000256" key="3">
    <source>
        <dbReference type="ARBA" id="ARBA00022741"/>
    </source>
</evidence>
<dbReference type="NCBIfam" id="TIGR00065">
    <property type="entry name" value="ftsZ"/>
    <property type="match status" value="1"/>
</dbReference>
<evidence type="ECO:0000256" key="6">
    <source>
        <dbReference type="NCBIfam" id="TIGR00065"/>
    </source>
</evidence>
<comment type="similarity">
    <text evidence="1 5 7">Belongs to the FtsZ family.</text>
</comment>
<dbReference type="HAMAP" id="MF_00909">
    <property type="entry name" value="FtsZ"/>
    <property type="match status" value="1"/>
</dbReference>
<dbReference type="Pfam" id="PF00091">
    <property type="entry name" value="Tubulin"/>
    <property type="match status" value="1"/>
</dbReference>
<evidence type="ECO:0000256" key="1">
    <source>
        <dbReference type="ARBA" id="ARBA00009690"/>
    </source>
</evidence>
<feature type="binding site" evidence="5">
    <location>
        <position position="142"/>
    </location>
    <ligand>
        <name>GTP</name>
        <dbReference type="ChEBI" id="CHEBI:37565"/>
    </ligand>
</feature>
<dbReference type="GO" id="GO:0051258">
    <property type="term" value="P:protein polymerization"/>
    <property type="evidence" value="ECO:0007669"/>
    <property type="project" value="UniProtKB-UniRule"/>
</dbReference>
<sequence>MTLNLTMPEEADLKPRITVFGVGGAGGNAVNNMIAKELDGVDFVVANTDAQALQQSDATNRIQLGVKVTEGLGAGARASVGAAAAEESIEQIVDHLAGAHMCFITAGMGGGTGTGAAPIIAQAARELGVLTVGVVTKPFQFEGAKRMRQAEEGVETLQKMVDTLIIIPNQNLFRLANEKTTFTEAFSMADDVLYQGVKGVTDLMVRPGLINLDFADVRAVMDEMGKAMMGTGEAEGEDRAIQAAEKAIANPLLDEISLRGAKGVLINITGGHDLTLFELDEAANRIREEVDADANIIVGSTLDNNLEGGMRVSVVATGIDAAEATSPMPIPRRSLKQPLTQQVSQETVEETAEVVAEETPEAYVAQNAQEPSLFSELDAQAAAAEDQMEDIFEEETAPAYAPAASLDDDLPPPAYQPAPVQPFEPELVDEDEAQDFVAPQRPAAGTPTPQMIERLKAAVDKAPAAAPARPVAVDRQAQPEERARFGINSLINRMTGHGGETAPRGAQTARQQPSMQAVEPQPEADEDQERIEIPAFLRRQAN</sequence>
<keyword evidence="4 5" id="KW-0342">GTP-binding</keyword>
<dbReference type="OrthoDB" id="9813375at2"/>
<dbReference type="CDD" id="cd02201">
    <property type="entry name" value="FtsZ_type1"/>
    <property type="match status" value="1"/>
</dbReference>
<dbReference type="EMBL" id="FOTQ01000002">
    <property type="protein sequence ID" value="SFL94354.1"/>
    <property type="molecule type" value="Genomic_DNA"/>
</dbReference>
<dbReference type="PROSITE" id="PS01135">
    <property type="entry name" value="FTSZ_2"/>
    <property type="match status" value="1"/>
</dbReference>
<dbReference type="InterPro" id="IPR008280">
    <property type="entry name" value="Tub_FtsZ_C"/>
</dbReference>
<dbReference type="PANTHER" id="PTHR30314:SF3">
    <property type="entry name" value="MITOCHONDRIAL DIVISION PROTEIN FSZA"/>
    <property type="match status" value="1"/>
</dbReference>
<keyword evidence="12" id="KW-1185">Reference proteome</keyword>
<reference evidence="11 12" key="1">
    <citation type="submission" date="2016-10" db="EMBL/GenBank/DDBJ databases">
        <authorList>
            <person name="de Groot N.N."/>
        </authorList>
    </citation>
    <scope>NUCLEOTIDE SEQUENCE [LARGE SCALE GENOMIC DNA]</scope>
    <source>
        <strain evidence="11 12">DSM 15283</strain>
    </source>
</reference>
<dbReference type="FunFam" id="3.40.50.1440:FF:000001">
    <property type="entry name" value="Cell division protein FtsZ"/>
    <property type="match status" value="1"/>
</dbReference>
<dbReference type="GO" id="GO:0000917">
    <property type="term" value="P:division septum assembly"/>
    <property type="evidence" value="ECO:0007669"/>
    <property type="project" value="UniProtKB-KW"/>
</dbReference>
<dbReference type="FunFam" id="3.30.1330.20:FF:000011">
    <property type="entry name" value="Cell division protein FtsZ"/>
    <property type="match status" value="1"/>
</dbReference>
<proteinExistence type="inferred from homology"/>
<keyword evidence="5 7" id="KW-0132">Cell division</keyword>
<dbReference type="SUPFAM" id="SSF55307">
    <property type="entry name" value="Tubulin C-terminal domain-like"/>
    <property type="match status" value="1"/>
</dbReference>
<dbReference type="InterPro" id="IPR003008">
    <property type="entry name" value="Tubulin_FtsZ_GTPase"/>
</dbReference>
<feature type="region of interest" description="Disordered" evidence="8">
    <location>
        <begin position="495"/>
        <end position="542"/>
    </location>
</feature>
<accession>A0A1I4LTM4</accession>
<name>A0A1I4LTM4_9RHOB</name>
<dbReference type="SMART" id="SM00864">
    <property type="entry name" value="Tubulin"/>
    <property type="match status" value="1"/>
</dbReference>
<feature type="binding site" evidence="5">
    <location>
        <position position="146"/>
    </location>
    <ligand>
        <name>GTP</name>
        <dbReference type="ChEBI" id="CHEBI:37565"/>
    </ligand>
</feature>
<dbReference type="GO" id="GO:0003924">
    <property type="term" value="F:GTPase activity"/>
    <property type="evidence" value="ECO:0007669"/>
    <property type="project" value="UniProtKB-UniRule"/>
</dbReference>
<feature type="domain" description="Tubulin/FtsZ 2-layer sandwich" evidence="10">
    <location>
        <begin position="210"/>
        <end position="328"/>
    </location>
</feature>
<dbReference type="SMART" id="SM00865">
    <property type="entry name" value="Tubulin_C"/>
    <property type="match status" value="1"/>
</dbReference>
<evidence type="ECO:0000256" key="5">
    <source>
        <dbReference type="HAMAP-Rule" id="MF_00909"/>
    </source>
</evidence>
<dbReference type="GO" id="GO:0032153">
    <property type="term" value="C:cell division site"/>
    <property type="evidence" value="ECO:0007669"/>
    <property type="project" value="UniProtKB-UniRule"/>
</dbReference>
<evidence type="ECO:0000256" key="7">
    <source>
        <dbReference type="RuleBase" id="RU000631"/>
    </source>
</evidence>
<evidence type="ECO:0000256" key="8">
    <source>
        <dbReference type="SAM" id="MobiDB-lite"/>
    </source>
</evidence>
<feature type="domain" description="Tubulin/FtsZ GTPase" evidence="9">
    <location>
        <begin position="16"/>
        <end position="208"/>
    </location>
</feature>
<dbReference type="PRINTS" id="PR00423">
    <property type="entry name" value="CELLDVISFTSZ"/>
</dbReference>